<comment type="caution">
    <text evidence="7">The sequence shown here is derived from an EMBL/GenBank/DDBJ whole genome shotgun (WGS) entry which is preliminary data.</text>
</comment>
<dbReference type="GO" id="GO:0003959">
    <property type="term" value="F:NADPH dehydrogenase activity"/>
    <property type="evidence" value="ECO:0007669"/>
    <property type="project" value="InterPro"/>
</dbReference>
<dbReference type="InterPro" id="IPR044152">
    <property type="entry name" value="YqjM-like"/>
</dbReference>
<dbReference type="CDD" id="cd04735">
    <property type="entry name" value="OYE_like_4_FMN"/>
    <property type="match status" value="1"/>
</dbReference>
<accession>A0A7X6MWG7</accession>
<keyword evidence="4" id="KW-0521">NADP</keyword>
<keyword evidence="8" id="KW-1185">Reference proteome</keyword>
<dbReference type="PANTHER" id="PTHR43303">
    <property type="entry name" value="NADPH DEHYDROGENASE C23G7.10C-RELATED"/>
    <property type="match status" value="1"/>
</dbReference>
<evidence type="ECO:0000256" key="2">
    <source>
        <dbReference type="ARBA" id="ARBA00022630"/>
    </source>
</evidence>
<evidence type="ECO:0000313" key="8">
    <source>
        <dbReference type="Proteomes" id="UP000522720"/>
    </source>
</evidence>
<reference evidence="7 8" key="1">
    <citation type="submission" date="2020-04" db="EMBL/GenBank/DDBJ databases">
        <title>MicrobeNet Type strains.</title>
        <authorList>
            <person name="Nicholson A.C."/>
        </authorList>
    </citation>
    <scope>NUCLEOTIDE SEQUENCE [LARGE SCALE GENOMIC DNA]</scope>
    <source>
        <strain evidence="7 8">CCUG 69612</strain>
    </source>
</reference>
<evidence type="ECO:0000259" key="6">
    <source>
        <dbReference type="Pfam" id="PF00724"/>
    </source>
</evidence>
<evidence type="ECO:0000256" key="3">
    <source>
        <dbReference type="ARBA" id="ARBA00022643"/>
    </source>
</evidence>
<dbReference type="InterPro" id="IPR013785">
    <property type="entry name" value="Aldolase_TIM"/>
</dbReference>
<dbReference type="GO" id="GO:0050661">
    <property type="term" value="F:NADP binding"/>
    <property type="evidence" value="ECO:0007669"/>
    <property type="project" value="InterPro"/>
</dbReference>
<organism evidence="7 8">
    <name type="scientific">Streptococcus ovuberis</name>
    <dbReference type="NCBI Taxonomy" id="1936207"/>
    <lineage>
        <taxon>Bacteria</taxon>
        <taxon>Bacillati</taxon>
        <taxon>Bacillota</taxon>
        <taxon>Bacilli</taxon>
        <taxon>Lactobacillales</taxon>
        <taxon>Streptococcaceae</taxon>
        <taxon>Streptococcus</taxon>
    </lineage>
</organism>
<dbReference type="InterPro" id="IPR001155">
    <property type="entry name" value="OxRdtase_FMN_N"/>
</dbReference>
<dbReference type="GO" id="GO:0010181">
    <property type="term" value="F:FMN binding"/>
    <property type="evidence" value="ECO:0007669"/>
    <property type="project" value="InterPro"/>
</dbReference>
<dbReference type="EMBL" id="JAAXPR010000002">
    <property type="protein sequence ID" value="NKZ19647.1"/>
    <property type="molecule type" value="Genomic_DNA"/>
</dbReference>
<evidence type="ECO:0000256" key="5">
    <source>
        <dbReference type="ARBA" id="ARBA00023002"/>
    </source>
</evidence>
<dbReference type="SUPFAM" id="SSF51395">
    <property type="entry name" value="FMN-linked oxidoreductases"/>
    <property type="match status" value="1"/>
</dbReference>
<dbReference type="Pfam" id="PF00724">
    <property type="entry name" value="Oxidored_FMN"/>
    <property type="match status" value="1"/>
</dbReference>
<dbReference type="Gene3D" id="3.20.20.70">
    <property type="entry name" value="Aldolase class I"/>
    <property type="match status" value="1"/>
</dbReference>
<evidence type="ECO:0000256" key="4">
    <source>
        <dbReference type="ARBA" id="ARBA00022857"/>
    </source>
</evidence>
<dbReference type="RefSeq" id="WP_168548399.1">
    <property type="nucleotide sequence ID" value="NZ_JAAXPR010000002.1"/>
</dbReference>
<keyword evidence="2" id="KW-0285">Flavoprotein</keyword>
<keyword evidence="5" id="KW-0560">Oxidoreductase</keyword>
<keyword evidence="3" id="KW-0288">FMN</keyword>
<name>A0A7X6MWG7_9STRE</name>
<feature type="domain" description="NADH:flavin oxidoreductase/NADH oxidase N-terminal" evidence="6">
    <location>
        <begin position="4"/>
        <end position="322"/>
    </location>
</feature>
<dbReference type="Proteomes" id="UP000522720">
    <property type="component" value="Unassembled WGS sequence"/>
</dbReference>
<sequence length="362" mass="39957">MKKGRLNLRNAYVMAPMTTWSSDDDYSVSEQELAYYAARSKEVGMVITGCAHISENGIGFTNEIGVYDDRFIPRLAQLAEKIKAGGAVAVLQINHAGNKALPSLTDNIMSASPVTTEATAFAPSLTPREMSESDIQRTIAEYGQAARRAIMAGFDGIELHGAHGFLLQNFLSPHFNQRKDQWGGTLDNRLRFPLTVVAEVQRVIAKEATRPFVLGYRLSPDEPLATGLRVEETLELAEHLVKQGVDYLHLSLAKASQSRPKDSDKTYTRLFSDVIAGRVSLMVAGGIVNERTVQDVKAEGADLMAIGHGLITDLNWVSKIERVEEPQQTLSPKRIAELQLPDKLWHQLKASGNWFVIEDADK</sequence>
<comment type="cofactor">
    <cofactor evidence="1">
        <name>FMN</name>
        <dbReference type="ChEBI" id="CHEBI:58210"/>
    </cofactor>
</comment>
<dbReference type="PANTHER" id="PTHR43303:SF4">
    <property type="entry name" value="NADPH DEHYDROGENASE C23G7.10C-RELATED"/>
    <property type="match status" value="1"/>
</dbReference>
<evidence type="ECO:0000256" key="1">
    <source>
        <dbReference type="ARBA" id="ARBA00001917"/>
    </source>
</evidence>
<proteinExistence type="predicted"/>
<gene>
    <name evidence="7" type="ORF">HF992_02050</name>
</gene>
<evidence type="ECO:0000313" key="7">
    <source>
        <dbReference type="EMBL" id="NKZ19647.1"/>
    </source>
</evidence>
<protein>
    <submittedName>
        <fullName evidence="7">NADH-dependent flavin oxidoreductase</fullName>
    </submittedName>
</protein>
<dbReference type="AlphaFoldDB" id="A0A7X6MWG7"/>